<dbReference type="RefSeq" id="WP_309723755.1">
    <property type="nucleotide sequence ID" value="NZ_JARWAM010000012.1"/>
</dbReference>
<proteinExistence type="predicted"/>
<keyword evidence="3" id="KW-0328">Glycosyltransferase</keyword>
<gene>
    <name evidence="3" type="ORF">QC821_16275</name>
</gene>
<dbReference type="PANTHER" id="PTHR12526">
    <property type="entry name" value="GLYCOSYLTRANSFERASE"/>
    <property type="match status" value="1"/>
</dbReference>
<dbReference type="PANTHER" id="PTHR12526:SF630">
    <property type="entry name" value="GLYCOSYLTRANSFERASE"/>
    <property type="match status" value="1"/>
</dbReference>
<dbReference type="Pfam" id="PF00534">
    <property type="entry name" value="Glycos_transf_1"/>
    <property type="match status" value="1"/>
</dbReference>
<evidence type="ECO:0000313" key="4">
    <source>
        <dbReference type="Proteomes" id="UP001251374"/>
    </source>
</evidence>
<evidence type="ECO:0000259" key="2">
    <source>
        <dbReference type="Pfam" id="PF13439"/>
    </source>
</evidence>
<dbReference type="Gene3D" id="3.40.50.2000">
    <property type="entry name" value="Glycogen Phosphorylase B"/>
    <property type="match status" value="2"/>
</dbReference>
<dbReference type="EMBL" id="JARWAM010000012">
    <property type="protein sequence ID" value="MDR5906837.1"/>
    <property type="molecule type" value="Genomic_DNA"/>
</dbReference>
<keyword evidence="4" id="KW-1185">Reference proteome</keyword>
<dbReference type="EC" id="2.4.-.-" evidence="3"/>
<feature type="domain" description="Glycosyltransferase subfamily 4-like N-terminal" evidence="2">
    <location>
        <begin position="13"/>
        <end position="173"/>
    </location>
</feature>
<name>A0ABU1HHS1_9GAMM</name>
<reference evidence="3 4" key="1">
    <citation type="submission" date="2023-04" db="EMBL/GenBank/DDBJ databases">
        <title>A long-awaited taxogenomic arrangement of the family Halomonadaceae.</title>
        <authorList>
            <person name="De La Haba R."/>
            <person name="Chuvochina M."/>
            <person name="Wittouck S."/>
            <person name="Arahal D.R."/>
            <person name="Sanchez-Porro C."/>
            <person name="Hugenholtz P."/>
            <person name="Ventosa A."/>
        </authorList>
    </citation>
    <scope>NUCLEOTIDE SEQUENCE [LARGE SCALE GENOMIC DNA]</scope>
    <source>
        <strain evidence="3 4">DSM 26770</strain>
    </source>
</reference>
<dbReference type="Pfam" id="PF13439">
    <property type="entry name" value="Glyco_transf_4"/>
    <property type="match status" value="1"/>
</dbReference>
<evidence type="ECO:0000259" key="1">
    <source>
        <dbReference type="Pfam" id="PF00534"/>
    </source>
</evidence>
<dbReference type="Proteomes" id="UP001251374">
    <property type="component" value="Unassembled WGS sequence"/>
</dbReference>
<accession>A0ABU1HHS1</accession>
<dbReference type="CDD" id="cd03811">
    <property type="entry name" value="GT4_GT28_WabH-like"/>
    <property type="match status" value="1"/>
</dbReference>
<dbReference type="InterPro" id="IPR028098">
    <property type="entry name" value="Glyco_trans_4-like_N"/>
</dbReference>
<dbReference type="SUPFAM" id="SSF53756">
    <property type="entry name" value="UDP-Glycosyltransferase/glycogen phosphorylase"/>
    <property type="match status" value="1"/>
</dbReference>
<dbReference type="InterPro" id="IPR001296">
    <property type="entry name" value="Glyco_trans_1"/>
</dbReference>
<organism evidence="3 4">
    <name type="scientific">Franzmannia qiaohouensis</name>
    <dbReference type="NCBI Taxonomy" id="1329370"/>
    <lineage>
        <taxon>Bacteria</taxon>
        <taxon>Pseudomonadati</taxon>
        <taxon>Pseudomonadota</taxon>
        <taxon>Gammaproteobacteria</taxon>
        <taxon>Oceanospirillales</taxon>
        <taxon>Halomonadaceae</taxon>
        <taxon>Franzmannia</taxon>
    </lineage>
</organism>
<comment type="caution">
    <text evidence="3">The sequence shown here is derived from an EMBL/GenBank/DDBJ whole genome shotgun (WGS) entry which is preliminary data.</text>
</comment>
<feature type="domain" description="Glycosyl transferase family 1" evidence="1">
    <location>
        <begin position="192"/>
        <end position="334"/>
    </location>
</feature>
<dbReference type="GO" id="GO:0016757">
    <property type="term" value="F:glycosyltransferase activity"/>
    <property type="evidence" value="ECO:0007669"/>
    <property type="project" value="UniProtKB-KW"/>
</dbReference>
<sequence>MKIMFVCSSFGGGGAEKVAVKLSSALADLGHDIVYLYWRSKKGQEYEVDDAVSLKKISASNPVSRAWAVSRAIKAERPDAVLSFTDIPNIITYFGCLLSRPYKCLRVPNVRIDVSEKYRNLKMTPLIRVLSFLHGLSCKSAPMVLVNSEDSGASLCKYYQINEKKVHCIYNPVFDKLPVSPTGLEYSNSAGKQRIKAVNIGRLTKAKDQRMLVLTIDHAVRELGIDIELDIYGEGDLENELKSEIASRDLTGRVFLKAFDPDIEKKIKNYHLFLFSSRWEGLPNALIEALGSGVEVVSTDCPSGPREILGDGKFGNLVDIGNYQQMAEAIARIFPEGSYIASNDTSARKMSDDLSKHLEKFTIPFVTAQYAQLVSRKINEQ</sequence>
<protein>
    <submittedName>
        <fullName evidence="3">Glycosyltransferase</fullName>
        <ecNumber evidence="3">2.4.-.-</ecNumber>
    </submittedName>
</protein>
<keyword evidence="3" id="KW-0808">Transferase</keyword>
<evidence type="ECO:0000313" key="3">
    <source>
        <dbReference type="EMBL" id="MDR5906837.1"/>
    </source>
</evidence>